<evidence type="ECO:0000256" key="1">
    <source>
        <dbReference type="SAM" id="MobiDB-lite"/>
    </source>
</evidence>
<comment type="caution">
    <text evidence="4">The sequence shown here is derived from an EMBL/GenBank/DDBJ whole genome shotgun (WGS) entry which is preliminary data.</text>
</comment>
<feature type="chain" id="PRO_5041994282" evidence="3">
    <location>
        <begin position="25"/>
        <end position="149"/>
    </location>
</feature>
<keyword evidence="2" id="KW-0472">Membrane</keyword>
<keyword evidence="2" id="KW-0812">Transmembrane</keyword>
<keyword evidence="3" id="KW-0732">Signal</keyword>
<feature type="region of interest" description="Disordered" evidence="1">
    <location>
        <begin position="112"/>
        <end position="133"/>
    </location>
</feature>
<evidence type="ECO:0000313" key="4">
    <source>
        <dbReference type="EMBL" id="KAK3267267.1"/>
    </source>
</evidence>
<evidence type="ECO:0000256" key="2">
    <source>
        <dbReference type="SAM" id="Phobius"/>
    </source>
</evidence>
<accession>A0AAE0FWX9</accession>
<name>A0AAE0FWX9_9CHLO</name>
<evidence type="ECO:0000256" key="3">
    <source>
        <dbReference type="SAM" id="SignalP"/>
    </source>
</evidence>
<feature type="transmembrane region" description="Helical" evidence="2">
    <location>
        <begin position="68"/>
        <end position="93"/>
    </location>
</feature>
<evidence type="ECO:0000313" key="5">
    <source>
        <dbReference type="Proteomes" id="UP001190700"/>
    </source>
</evidence>
<protein>
    <submittedName>
        <fullName evidence="4">Uncharacterized protein</fullName>
    </submittedName>
</protein>
<organism evidence="4 5">
    <name type="scientific">Cymbomonas tetramitiformis</name>
    <dbReference type="NCBI Taxonomy" id="36881"/>
    <lineage>
        <taxon>Eukaryota</taxon>
        <taxon>Viridiplantae</taxon>
        <taxon>Chlorophyta</taxon>
        <taxon>Pyramimonadophyceae</taxon>
        <taxon>Pyramimonadales</taxon>
        <taxon>Pyramimonadaceae</taxon>
        <taxon>Cymbomonas</taxon>
    </lineage>
</organism>
<reference evidence="4 5" key="1">
    <citation type="journal article" date="2015" name="Genome Biol. Evol.">
        <title>Comparative Genomics of a Bacterivorous Green Alga Reveals Evolutionary Causalities and Consequences of Phago-Mixotrophic Mode of Nutrition.</title>
        <authorList>
            <person name="Burns J.A."/>
            <person name="Paasch A."/>
            <person name="Narechania A."/>
            <person name="Kim E."/>
        </authorList>
    </citation>
    <scope>NUCLEOTIDE SEQUENCE [LARGE SCALE GENOMIC DNA]</scope>
    <source>
        <strain evidence="4 5">PLY_AMNH</strain>
    </source>
</reference>
<keyword evidence="5" id="KW-1185">Reference proteome</keyword>
<feature type="signal peptide" evidence="3">
    <location>
        <begin position="1"/>
        <end position="24"/>
    </location>
</feature>
<gene>
    <name evidence="4" type="ORF">CYMTET_24165</name>
</gene>
<sequence>MLPHGFKWMLFFACSVLSFGEVIARAHIAQAATVPSADEGEKMDSVTVLQPAGSDSDEHSNDYTPVSLVVLILSALSVPCCIGSFCLCVHIGMHRRQAQSVTRTAERQRLIPDNTETTAKAHESSVDSAPPLSVVPEAHESILLYHDDE</sequence>
<dbReference type="AlphaFoldDB" id="A0AAE0FWX9"/>
<dbReference type="EMBL" id="LGRX02012519">
    <property type="protein sequence ID" value="KAK3267267.1"/>
    <property type="molecule type" value="Genomic_DNA"/>
</dbReference>
<keyword evidence="2" id="KW-1133">Transmembrane helix</keyword>
<proteinExistence type="predicted"/>
<dbReference type="Proteomes" id="UP001190700">
    <property type="component" value="Unassembled WGS sequence"/>
</dbReference>